<organism evidence="6 7">
    <name type="scientific">Alkaliphilus peptidifermentans DSM 18978</name>
    <dbReference type="NCBI Taxonomy" id="1120976"/>
    <lineage>
        <taxon>Bacteria</taxon>
        <taxon>Bacillati</taxon>
        <taxon>Bacillota</taxon>
        <taxon>Clostridia</taxon>
        <taxon>Peptostreptococcales</taxon>
        <taxon>Natronincolaceae</taxon>
        <taxon>Alkaliphilus</taxon>
    </lineage>
</organism>
<dbReference type="InterPro" id="IPR017871">
    <property type="entry name" value="ABC_transporter-like_CS"/>
</dbReference>
<dbReference type="InterPro" id="IPR003593">
    <property type="entry name" value="AAA+_ATPase"/>
</dbReference>
<dbReference type="PROSITE" id="PS00211">
    <property type="entry name" value="ABC_TRANSPORTER_1"/>
    <property type="match status" value="1"/>
</dbReference>
<dbReference type="PANTHER" id="PTHR42711:SF5">
    <property type="entry name" value="ABC TRANSPORTER ATP-BINDING PROTEIN NATA"/>
    <property type="match status" value="1"/>
</dbReference>
<dbReference type="PANTHER" id="PTHR42711">
    <property type="entry name" value="ABC TRANSPORTER ATP-BINDING PROTEIN"/>
    <property type="match status" value="1"/>
</dbReference>
<keyword evidence="7" id="KW-1185">Reference proteome</keyword>
<dbReference type="GO" id="GO:0005524">
    <property type="term" value="F:ATP binding"/>
    <property type="evidence" value="ECO:0007669"/>
    <property type="project" value="UniProtKB-KW"/>
</dbReference>
<dbReference type="InterPro" id="IPR027417">
    <property type="entry name" value="P-loop_NTPase"/>
</dbReference>
<evidence type="ECO:0000256" key="2">
    <source>
        <dbReference type="ARBA" id="ARBA00022448"/>
    </source>
</evidence>
<feature type="domain" description="ABC transporter" evidence="5">
    <location>
        <begin position="2"/>
        <end position="232"/>
    </location>
</feature>
<evidence type="ECO:0000256" key="1">
    <source>
        <dbReference type="ARBA" id="ARBA00005417"/>
    </source>
</evidence>
<evidence type="ECO:0000313" key="6">
    <source>
        <dbReference type="EMBL" id="SCY76030.1"/>
    </source>
</evidence>
<keyword evidence="4 6" id="KW-0067">ATP-binding</keyword>
<evidence type="ECO:0000256" key="3">
    <source>
        <dbReference type="ARBA" id="ARBA00022741"/>
    </source>
</evidence>
<accession>A0A1G5IJZ9</accession>
<dbReference type="EMBL" id="FMUS01000015">
    <property type="protein sequence ID" value="SCY76030.1"/>
    <property type="molecule type" value="Genomic_DNA"/>
</dbReference>
<dbReference type="PROSITE" id="PS50893">
    <property type="entry name" value="ABC_TRANSPORTER_2"/>
    <property type="match status" value="1"/>
</dbReference>
<keyword evidence="3" id="KW-0547">Nucleotide-binding</keyword>
<dbReference type="Proteomes" id="UP000198636">
    <property type="component" value="Unassembled WGS sequence"/>
</dbReference>
<evidence type="ECO:0000313" key="7">
    <source>
        <dbReference type="Proteomes" id="UP000198636"/>
    </source>
</evidence>
<reference evidence="6 7" key="1">
    <citation type="submission" date="2016-10" db="EMBL/GenBank/DDBJ databases">
        <authorList>
            <person name="de Groot N.N."/>
        </authorList>
    </citation>
    <scope>NUCLEOTIDE SEQUENCE [LARGE SCALE GENOMIC DNA]</scope>
    <source>
        <strain evidence="6 7">DSM 18978</strain>
    </source>
</reference>
<dbReference type="GO" id="GO:0016887">
    <property type="term" value="F:ATP hydrolysis activity"/>
    <property type="evidence" value="ECO:0007669"/>
    <property type="project" value="InterPro"/>
</dbReference>
<dbReference type="SMART" id="SM00382">
    <property type="entry name" value="AAA"/>
    <property type="match status" value="1"/>
</dbReference>
<dbReference type="AlphaFoldDB" id="A0A1G5IJZ9"/>
<sequence>MIKVCSLSKSFNNKNAVCKLDFFIKKGSIYGILGPNGAGKTTTFRMLVTLLKPDSGTVIINNKEVTRDSNDIKKMIGMVSQHYSLQSEMTVWEILELHGKLHSMKRKERHDKIDELLHFANLHQESDKIAKQLSGGMKRKLMLIRAIMHNPEILFLDEPTVGLDPISRRNIWLLLEKLKNRGMTIILTTHYIEEAEKLCDNVLLLNGGKRLIEGIPQELIANTGKYTVEVFDPDNSEHYFFYSHKDAVEFSSKMNNKYIVRKSNLEDVFISINKKAGDAIGI</sequence>
<keyword evidence="2" id="KW-0813">Transport</keyword>
<name>A0A1G5IJZ9_9FIRM</name>
<dbReference type="InterPro" id="IPR050763">
    <property type="entry name" value="ABC_transporter_ATP-binding"/>
</dbReference>
<proteinExistence type="inferred from homology"/>
<gene>
    <name evidence="6" type="ORF">SAMN03080606_02406</name>
</gene>
<dbReference type="RefSeq" id="WP_242876969.1">
    <property type="nucleotide sequence ID" value="NZ_FMUS01000015.1"/>
</dbReference>
<dbReference type="SUPFAM" id="SSF52540">
    <property type="entry name" value="P-loop containing nucleoside triphosphate hydrolases"/>
    <property type="match status" value="1"/>
</dbReference>
<dbReference type="STRING" id="1120976.SAMN03080606_02406"/>
<dbReference type="Pfam" id="PF00005">
    <property type="entry name" value="ABC_tran"/>
    <property type="match status" value="1"/>
</dbReference>
<evidence type="ECO:0000259" key="5">
    <source>
        <dbReference type="PROSITE" id="PS50893"/>
    </source>
</evidence>
<protein>
    <submittedName>
        <fullName evidence="6">ABC-2 type transport system ATP-binding protein</fullName>
    </submittedName>
</protein>
<comment type="similarity">
    <text evidence="1">Belongs to the ABC transporter superfamily.</text>
</comment>
<evidence type="ECO:0000256" key="4">
    <source>
        <dbReference type="ARBA" id="ARBA00022840"/>
    </source>
</evidence>
<dbReference type="Gene3D" id="3.40.50.300">
    <property type="entry name" value="P-loop containing nucleotide triphosphate hydrolases"/>
    <property type="match status" value="1"/>
</dbReference>
<dbReference type="InterPro" id="IPR003439">
    <property type="entry name" value="ABC_transporter-like_ATP-bd"/>
</dbReference>